<sequence length="326" mass="35610">MQDAVVVKDLVKRYPRATRPAVDGLSFSIRAGEVFGLLGPNGAGKTTTVSVLTTRTLPTAGYAGIAGVDVVRQSALARRMLAVVPQRQNLDQSLTIRQNLIFHAAYHGMGRSERRRRAAELIDWMGLTARADARADQVSGGQAQRVMIARALMHRPTVMFLDEPATGLDPQSRLFVHERIAELRKDGVTVVVTTHDMDEAAKLCDRVGIVDHGRLLALDETDKLTQSLPGSTTLTVSLRLYGAVTSDVGAALGRQPEVTRVEELTRRPDDDPSAVSFRLYSERSHGELLSDTLRIVSGLQCTVTDVAFSRPSLEDVFISLTGRDLR</sequence>
<evidence type="ECO:0000313" key="8">
    <source>
        <dbReference type="EMBL" id="GAA5201051.1"/>
    </source>
</evidence>
<dbReference type="Pfam" id="PF00005">
    <property type="entry name" value="ABC_tran"/>
    <property type="match status" value="1"/>
</dbReference>
<dbReference type="PROSITE" id="PS50893">
    <property type="entry name" value="ABC_TRANSPORTER_2"/>
    <property type="match status" value="1"/>
</dbReference>
<dbReference type="Proteomes" id="UP001501570">
    <property type="component" value="Unassembled WGS sequence"/>
</dbReference>
<reference evidence="9" key="1">
    <citation type="journal article" date="2019" name="Int. J. Syst. Evol. Microbiol.">
        <title>The Global Catalogue of Microorganisms (GCM) 10K type strain sequencing project: providing services to taxonomists for standard genome sequencing and annotation.</title>
        <authorList>
            <consortium name="The Broad Institute Genomics Platform"/>
            <consortium name="The Broad Institute Genome Sequencing Center for Infectious Disease"/>
            <person name="Wu L."/>
            <person name="Ma J."/>
        </authorList>
    </citation>
    <scope>NUCLEOTIDE SEQUENCE [LARGE SCALE GENOMIC DNA]</scope>
    <source>
        <strain evidence="9">JCM 18304</strain>
    </source>
</reference>
<keyword evidence="3" id="KW-0813">Transport</keyword>
<evidence type="ECO:0000256" key="6">
    <source>
        <dbReference type="ARBA" id="ARBA00023251"/>
    </source>
</evidence>
<evidence type="ECO:0000256" key="2">
    <source>
        <dbReference type="ARBA" id="ARBA00005417"/>
    </source>
</evidence>
<comment type="similarity">
    <text evidence="2">Belongs to the ABC transporter superfamily.</text>
</comment>
<evidence type="ECO:0000256" key="3">
    <source>
        <dbReference type="ARBA" id="ARBA00022448"/>
    </source>
</evidence>
<dbReference type="GO" id="GO:0005524">
    <property type="term" value="F:ATP binding"/>
    <property type="evidence" value="ECO:0007669"/>
    <property type="project" value="UniProtKB-KW"/>
</dbReference>
<dbReference type="RefSeq" id="WP_345638850.1">
    <property type="nucleotide sequence ID" value="NZ_BAABJQ010000047.1"/>
</dbReference>
<dbReference type="PANTHER" id="PTHR42711:SF5">
    <property type="entry name" value="ABC TRANSPORTER ATP-BINDING PROTEIN NATA"/>
    <property type="match status" value="1"/>
</dbReference>
<dbReference type="SMART" id="SM00382">
    <property type="entry name" value="AAA"/>
    <property type="match status" value="1"/>
</dbReference>
<dbReference type="InterPro" id="IPR050763">
    <property type="entry name" value="ABC_transporter_ATP-binding"/>
</dbReference>
<keyword evidence="9" id="KW-1185">Reference proteome</keyword>
<keyword evidence="4" id="KW-0547">Nucleotide-binding</keyword>
<keyword evidence="6" id="KW-0046">Antibiotic resistance</keyword>
<organism evidence="8 9">
    <name type="scientific">Rugosimonospora acidiphila</name>
    <dbReference type="NCBI Taxonomy" id="556531"/>
    <lineage>
        <taxon>Bacteria</taxon>
        <taxon>Bacillati</taxon>
        <taxon>Actinomycetota</taxon>
        <taxon>Actinomycetes</taxon>
        <taxon>Micromonosporales</taxon>
        <taxon>Micromonosporaceae</taxon>
        <taxon>Rugosimonospora</taxon>
    </lineage>
</organism>
<comment type="subcellular location">
    <subcellularLocation>
        <location evidence="1">Cell membrane</location>
        <topology evidence="1">Peripheral membrane protein</topology>
    </subcellularLocation>
</comment>
<keyword evidence="5 8" id="KW-0067">ATP-binding</keyword>
<dbReference type="InterPro" id="IPR003593">
    <property type="entry name" value="AAA+_ATPase"/>
</dbReference>
<dbReference type="Gene3D" id="3.40.50.300">
    <property type="entry name" value="P-loop containing nucleotide triphosphate hydrolases"/>
    <property type="match status" value="1"/>
</dbReference>
<evidence type="ECO:0000259" key="7">
    <source>
        <dbReference type="PROSITE" id="PS50893"/>
    </source>
</evidence>
<dbReference type="InterPro" id="IPR017871">
    <property type="entry name" value="ABC_transporter-like_CS"/>
</dbReference>
<proteinExistence type="inferred from homology"/>
<evidence type="ECO:0000256" key="5">
    <source>
        <dbReference type="ARBA" id="ARBA00022840"/>
    </source>
</evidence>
<evidence type="ECO:0000256" key="4">
    <source>
        <dbReference type="ARBA" id="ARBA00022741"/>
    </source>
</evidence>
<dbReference type="PANTHER" id="PTHR42711">
    <property type="entry name" value="ABC TRANSPORTER ATP-BINDING PROTEIN"/>
    <property type="match status" value="1"/>
</dbReference>
<dbReference type="InterPro" id="IPR003439">
    <property type="entry name" value="ABC_transporter-like_ATP-bd"/>
</dbReference>
<gene>
    <name evidence="8" type="ORF">GCM10023322_80290</name>
</gene>
<feature type="domain" description="ABC transporter" evidence="7">
    <location>
        <begin position="5"/>
        <end position="237"/>
    </location>
</feature>
<dbReference type="InterPro" id="IPR027417">
    <property type="entry name" value="P-loop_NTPase"/>
</dbReference>
<accession>A0ABP9STB4</accession>
<evidence type="ECO:0000313" key="9">
    <source>
        <dbReference type="Proteomes" id="UP001501570"/>
    </source>
</evidence>
<name>A0ABP9STB4_9ACTN</name>
<dbReference type="EMBL" id="BAABJQ010000047">
    <property type="protein sequence ID" value="GAA5201051.1"/>
    <property type="molecule type" value="Genomic_DNA"/>
</dbReference>
<comment type="caution">
    <text evidence="8">The sequence shown here is derived from an EMBL/GenBank/DDBJ whole genome shotgun (WGS) entry which is preliminary data.</text>
</comment>
<dbReference type="PROSITE" id="PS00211">
    <property type="entry name" value="ABC_TRANSPORTER_1"/>
    <property type="match status" value="1"/>
</dbReference>
<evidence type="ECO:0000256" key="1">
    <source>
        <dbReference type="ARBA" id="ARBA00004202"/>
    </source>
</evidence>
<protein>
    <submittedName>
        <fullName evidence="8">ATP-binding cassette domain-containing protein</fullName>
    </submittedName>
</protein>
<dbReference type="SUPFAM" id="SSF52540">
    <property type="entry name" value="P-loop containing nucleoside triphosphate hydrolases"/>
    <property type="match status" value="1"/>
</dbReference>